<dbReference type="InterPro" id="IPR000700">
    <property type="entry name" value="PAS-assoc_C"/>
</dbReference>
<dbReference type="SMART" id="SM00387">
    <property type="entry name" value="HATPase_c"/>
    <property type="match status" value="1"/>
</dbReference>
<feature type="domain" description="PAC" evidence="9">
    <location>
        <begin position="240"/>
        <end position="292"/>
    </location>
</feature>
<dbReference type="PROSITE" id="PS50110">
    <property type="entry name" value="RESPONSE_REGULATORY"/>
    <property type="match status" value="2"/>
</dbReference>
<dbReference type="InterPro" id="IPR011006">
    <property type="entry name" value="CheY-like_superfamily"/>
</dbReference>
<dbReference type="Pfam" id="PF02518">
    <property type="entry name" value="HATPase_c"/>
    <property type="match status" value="1"/>
</dbReference>
<dbReference type="SMART" id="SM00091">
    <property type="entry name" value="PAS"/>
    <property type="match status" value="1"/>
</dbReference>
<dbReference type="InterPro" id="IPR013655">
    <property type="entry name" value="PAS_fold_3"/>
</dbReference>
<dbReference type="EC" id="2.7.13.3" evidence="2"/>
<evidence type="ECO:0000259" key="8">
    <source>
        <dbReference type="PROSITE" id="PS50112"/>
    </source>
</evidence>
<feature type="domain" description="Response regulatory" evidence="7">
    <location>
        <begin position="547"/>
        <end position="662"/>
    </location>
</feature>
<keyword evidence="5" id="KW-0175">Coiled coil</keyword>
<dbReference type="Gene3D" id="1.10.287.130">
    <property type="match status" value="1"/>
</dbReference>
<evidence type="ECO:0000259" key="6">
    <source>
        <dbReference type="PROSITE" id="PS50109"/>
    </source>
</evidence>
<dbReference type="InterPro" id="IPR005467">
    <property type="entry name" value="His_kinase_dom"/>
</dbReference>
<dbReference type="SMART" id="SM00448">
    <property type="entry name" value="REC"/>
    <property type="match status" value="2"/>
</dbReference>
<reference evidence="10 11" key="1">
    <citation type="submission" date="2020-06" db="EMBL/GenBank/DDBJ databases">
        <title>Interaction of electrochemicaly active bacteria, Geobacter bremensis R4 on different carbon anode.</title>
        <authorList>
            <person name="Meng L."/>
            <person name="Yoshida N."/>
        </authorList>
    </citation>
    <scope>NUCLEOTIDE SEQUENCE [LARGE SCALE GENOMIC DNA]</scope>
    <source>
        <strain evidence="10 11">R4</strain>
    </source>
</reference>
<feature type="modified residue" description="4-aspartylphosphate" evidence="4">
    <location>
        <position position="598"/>
    </location>
</feature>
<dbReference type="PANTHER" id="PTHR43547">
    <property type="entry name" value="TWO-COMPONENT HISTIDINE KINASE"/>
    <property type="match status" value="1"/>
</dbReference>
<accession>A0A6S6M6I0</accession>
<dbReference type="Pfam" id="PF00512">
    <property type="entry name" value="HisKA"/>
    <property type="match status" value="1"/>
</dbReference>
<dbReference type="KEGG" id="gbn:GEOBRER4_17250"/>
<dbReference type="InterPro" id="IPR003594">
    <property type="entry name" value="HATPase_dom"/>
</dbReference>
<dbReference type="SUPFAM" id="SSF47384">
    <property type="entry name" value="Homodimeric domain of signal transducing histidine kinase"/>
    <property type="match status" value="1"/>
</dbReference>
<dbReference type="Pfam" id="PF00072">
    <property type="entry name" value="Response_reg"/>
    <property type="match status" value="2"/>
</dbReference>
<evidence type="ECO:0000256" key="5">
    <source>
        <dbReference type="SAM" id="Coils"/>
    </source>
</evidence>
<keyword evidence="3 4" id="KW-0597">Phosphoprotein</keyword>
<dbReference type="CDD" id="cd00130">
    <property type="entry name" value="PAS"/>
    <property type="match status" value="1"/>
</dbReference>
<dbReference type="NCBIfam" id="TIGR00229">
    <property type="entry name" value="sensory_box"/>
    <property type="match status" value="1"/>
</dbReference>
<dbReference type="SUPFAM" id="SSF55785">
    <property type="entry name" value="PYP-like sensor domain (PAS domain)"/>
    <property type="match status" value="1"/>
</dbReference>
<dbReference type="CDD" id="cd00156">
    <property type="entry name" value="REC"/>
    <property type="match status" value="1"/>
</dbReference>
<evidence type="ECO:0000259" key="9">
    <source>
        <dbReference type="PROSITE" id="PS50113"/>
    </source>
</evidence>
<organism evidence="10 11">
    <name type="scientific">Citrifermentans bremense</name>
    <dbReference type="NCBI Taxonomy" id="60035"/>
    <lineage>
        <taxon>Bacteria</taxon>
        <taxon>Pseudomonadati</taxon>
        <taxon>Thermodesulfobacteriota</taxon>
        <taxon>Desulfuromonadia</taxon>
        <taxon>Geobacterales</taxon>
        <taxon>Geobacteraceae</taxon>
        <taxon>Citrifermentans</taxon>
    </lineage>
</organism>
<dbReference type="EMBL" id="AP023213">
    <property type="protein sequence ID" value="BCG46975.1"/>
    <property type="molecule type" value="Genomic_DNA"/>
</dbReference>
<dbReference type="SUPFAM" id="SSF52172">
    <property type="entry name" value="CheY-like"/>
    <property type="match status" value="2"/>
</dbReference>
<dbReference type="InterPro" id="IPR035965">
    <property type="entry name" value="PAS-like_dom_sf"/>
</dbReference>
<dbReference type="Gene3D" id="3.30.565.10">
    <property type="entry name" value="Histidine kinase-like ATPase, C-terminal domain"/>
    <property type="match status" value="1"/>
</dbReference>
<sequence>MKILAIDDNHDNLLTLKALLDIFMPEARLITSQSAQDGMRRALLEAPDAILLDIQMPGMDGYEATRRLKGNSSTQHIPIILVTAHRTDPSGKVRGLECGADAFLSKPIDEAELVAQIRAMVRIKRSEDALRQERDNLEALVQKRTSELLLMNQVLTENLARLAENEERYSRAVRGTTDGLWDWNMVTSECYFSPRWKELLGFADDELENQVDTFYSRLHADDVALAQEALEAHLAGKAPLDVELRLKHREGQYLRFRIRGQAEWDSLGAPVRLSGALSDVTERQLMEEQLRQSQKMEAVGQLAGGVAHDFNNILTVIAGYANMLRMDLPPHGNEVRLAEQIALATEKAAELTKGLLAFSRKQPMAPQKLDLGEVVQRVENFLVRVIGEDIQLKTRLLPDSLPVWIDPGQIEQVLINLAANARDAMGNGGTFTIATGLLEADGSLPSFCGPNGRYAVIIVSDNGKGMDAETSKRIFEPFYTTKEVGKGTGLGMAIVYGIVQQHKGYIAVNSKPGEGTSFSIYFPLAEDEVEMYREPAADLEPEQGTETILVAEDDPSVRNLVDMVLTKYGYRVILAENGQEVVDRFTAHSSDIGLILMDIIMPRKNGIEAFAEIKKLQPEAKVLFTSGYTSDFIESRGMEEGVELIMKPVQPVQLLRKVREVLER</sequence>
<dbReference type="Pfam" id="PF08447">
    <property type="entry name" value="PAS_3"/>
    <property type="match status" value="1"/>
</dbReference>
<evidence type="ECO:0000256" key="3">
    <source>
        <dbReference type="ARBA" id="ARBA00022553"/>
    </source>
</evidence>
<dbReference type="PROSITE" id="PS50112">
    <property type="entry name" value="PAS"/>
    <property type="match status" value="1"/>
</dbReference>
<dbReference type="RefSeq" id="WP_185245065.1">
    <property type="nucleotide sequence ID" value="NZ_AP023213.1"/>
</dbReference>
<proteinExistence type="predicted"/>
<dbReference type="AlphaFoldDB" id="A0A6S6M6I0"/>
<evidence type="ECO:0000256" key="4">
    <source>
        <dbReference type="PROSITE-ProRule" id="PRU00169"/>
    </source>
</evidence>
<feature type="domain" description="PAS" evidence="8">
    <location>
        <begin position="165"/>
        <end position="237"/>
    </location>
</feature>
<dbReference type="CDD" id="cd00082">
    <property type="entry name" value="HisKA"/>
    <property type="match status" value="1"/>
</dbReference>
<dbReference type="InterPro" id="IPR003661">
    <property type="entry name" value="HisK_dim/P_dom"/>
</dbReference>
<dbReference type="Proteomes" id="UP000515472">
    <property type="component" value="Chromosome"/>
</dbReference>
<evidence type="ECO:0000313" key="11">
    <source>
        <dbReference type="Proteomes" id="UP000515472"/>
    </source>
</evidence>
<name>A0A6S6M6I0_9BACT</name>
<dbReference type="InterPro" id="IPR004358">
    <property type="entry name" value="Sig_transdc_His_kin-like_C"/>
</dbReference>
<protein>
    <recommendedName>
        <fullName evidence="2">histidine kinase</fullName>
        <ecNumber evidence="2">2.7.13.3</ecNumber>
    </recommendedName>
</protein>
<dbReference type="Gene3D" id="3.30.450.20">
    <property type="entry name" value="PAS domain"/>
    <property type="match status" value="1"/>
</dbReference>
<dbReference type="PROSITE" id="PS50113">
    <property type="entry name" value="PAC"/>
    <property type="match status" value="1"/>
</dbReference>
<keyword evidence="10" id="KW-0418">Kinase</keyword>
<dbReference type="PROSITE" id="PS50109">
    <property type="entry name" value="HIS_KIN"/>
    <property type="match status" value="1"/>
</dbReference>
<comment type="catalytic activity">
    <reaction evidence="1">
        <text>ATP + protein L-histidine = ADP + protein N-phospho-L-histidine.</text>
        <dbReference type="EC" id="2.7.13.3"/>
    </reaction>
</comment>
<evidence type="ECO:0000259" key="7">
    <source>
        <dbReference type="PROSITE" id="PS50110"/>
    </source>
</evidence>
<evidence type="ECO:0000256" key="2">
    <source>
        <dbReference type="ARBA" id="ARBA00012438"/>
    </source>
</evidence>
<dbReference type="Gene3D" id="3.40.50.2300">
    <property type="match status" value="2"/>
</dbReference>
<dbReference type="SUPFAM" id="SSF55874">
    <property type="entry name" value="ATPase domain of HSP90 chaperone/DNA topoisomerase II/histidine kinase"/>
    <property type="match status" value="1"/>
</dbReference>
<keyword evidence="10" id="KW-0808">Transferase</keyword>
<feature type="coiled-coil region" evidence="5">
    <location>
        <begin position="120"/>
        <end position="172"/>
    </location>
</feature>
<feature type="domain" description="Response regulatory" evidence="7">
    <location>
        <begin position="2"/>
        <end position="121"/>
    </location>
</feature>
<evidence type="ECO:0000256" key="1">
    <source>
        <dbReference type="ARBA" id="ARBA00000085"/>
    </source>
</evidence>
<dbReference type="InterPro" id="IPR000014">
    <property type="entry name" value="PAS"/>
</dbReference>
<dbReference type="GO" id="GO:0000155">
    <property type="term" value="F:phosphorelay sensor kinase activity"/>
    <property type="evidence" value="ECO:0007669"/>
    <property type="project" value="InterPro"/>
</dbReference>
<dbReference type="PRINTS" id="PR00344">
    <property type="entry name" value="BCTRLSENSOR"/>
</dbReference>
<keyword evidence="11" id="KW-1185">Reference proteome</keyword>
<dbReference type="PANTHER" id="PTHR43547:SF2">
    <property type="entry name" value="HYBRID SIGNAL TRANSDUCTION HISTIDINE KINASE C"/>
    <property type="match status" value="1"/>
</dbReference>
<feature type="modified residue" description="4-aspartylphosphate" evidence="4">
    <location>
        <position position="53"/>
    </location>
</feature>
<gene>
    <name evidence="10" type="ORF">GEOBRER4_n1795</name>
</gene>
<dbReference type="InterPro" id="IPR036097">
    <property type="entry name" value="HisK_dim/P_sf"/>
</dbReference>
<feature type="domain" description="Histidine kinase" evidence="6">
    <location>
        <begin position="305"/>
        <end position="526"/>
    </location>
</feature>
<dbReference type="InterPro" id="IPR036890">
    <property type="entry name" value="HATPase_C_sf"/>
</dbReference>
<dbReference type="SMART" id="SM00388">
    <property type="entry name" value="HisKA"/>
    <property type="match status" value="1"/>
</dbReference>
<dbReference type="InterPro" id="IPR001789">
    <property type="entry name" value="Sig_transdc_resp-reg_receiver"/>
</dbReference>
<evidence type="ECO:0000313" key="10">
    <source>
        <dbReference type="EMBL" id="BCG46975.1"/>
    </source>
</evidence>